<proteinExistence type="predicted"/>
<dbReference type="AlphaFoldDB" id="A0A5C6ERM1"/>
<reference evidence="1 2" key="1">
    <citation type="submission" date="2019-02" db="EMBL/GenBank/DDBJ databases">
        <title>Deep-cultivation of Planctomycetes and their phenomic and genomic characterization uncovers novel biology.</title>
        <authorList>
            <person name="Wiegand S."/>
            <person name="Jogler M."/>
            <person name="Boedeker C."/>
            <person name="Pinto D."/>
            <person name="Vollmers J."/>
            <person name="Rivas-Marin E."/>
            <person name="Kohn T."/>
            <person name="Peeters S.H."/>
            <person name="Heuer A."/>
            <person name="Rast P."/>
            <person name="Oberbeckmann S."/>
            <person name="Bunk B."/>
            <person name="Jeske O."/>
            <person name="Meyerdierks A."/>
            <person name="Storesund J.E."/>
            <person name="Kallscheuer N."/>
            <person name="Luecker S."/>
            <person name="Lage O.M."/>
            <person name="Pohl T."/>
            <person name="Merkel B.J."/>
            <person name="Hornburger P."/>
            <person name="Mueller R.-W."/>
            <person name="Bruemmer F."/>
            <person name="Labrenz M."/>
            <person name="Spormann A.M."/>
            <person name="Op Den Camp H."/>
            <person name="Overmann J."/>
            <person name="Amann R."/>
            <person name="Jetten M.S.M."/>
            <person name="Mascher T."/>
            <person name="Medema M.H."/>
            <person name="Devos D.P."/>
            <person name="Kaster A.-K."/>
            <person name="Ovreas L."/>
            <person name="Rohde M."/>
            <person name="Galperin M.Y."/>
            <person name="Jogler C."/>
        </authorList>
    </citation>
    <scope>NUCLEOTIDE SEQUENCE [LARGE SCALE GENOMIC DNA]</scope>
    <source>
        <strain evidence="1 2">Poly59</strain>
    </source>
</reference>
<name>A0A5C6ERM1_9BACT</name>
<accession>A0A5C6ERM1</accession>
<evidence type="ECO:0000313" key="1">
    <source>
        <dbReference type="EMBL" id="TWU51275.1"/>
    </source>
</evidence>
<evidence type="ECO:0000313" key="2">
    <source>
        <dbReference type="Proteomes" id="UP000317977"/>
    </source>
</evidence>
<sequence length="61" mass="6610">MIGFANVWSSQSMLLGQAGLSYSLLSFLVDHSMGTSKPLAATVRHPCQSGLTFRFHALNLI</sequence>
<keyword evidence="2" id="KW-1185">Reference proteome</keyword>
<comment type="caution">
    <text evidence="1">The sequence shown here is derived from an EMBL/GenBank/DDBJ whole genome shotgun (WGS) entry which is preliminary data.</text>
</comment>
<organism evidence="1 2">
    <name type="scientific">Rubripirellula reticaptiva</name>
    <dbReference type="NCBI Taxonomy" id="2528013"/>
    <lineage>
        <taxon>Bacteria</taxon>
        <taxon>Pseudomonadati</taxon>
        <taxon>Planctomycetota</taxon>
        <taxon>Planctomycetia</taxon>
        <taxon>Pirellulales</taxon>
        <taxon>Pirellulaceae</taxon>
        <taxon>Rubripirellula</taxon>
    </lineage>
</organism>
<dbReference type="Proteomes" id="UP000317977">
    <property type="component" value="Unassembled WGS sequence"/>
</dbReference>
<dbReference type="EMBL" id="SJPX01000003">
    <property type="protein sequence ID" value="TWU51275.1"/>
    <property type="molecule type" value="Genomic_DNA"/>
</dbReference>
<protein>
    <submittedName>
        <fullName evidence="1">Uncharacterized protein</fullName>
    </submittedName>
</protein>
<gene>
    <name evidence="1" type="ORF">Poly59_28670</name>
</gene>